<comment type="caution">
    <text evidence="9">The sequence shown here is derived from an EMBL/GenBank/DDBJ whole genome shotgun (WGS) entry which is preliminary data.</text>
</comment>
<dbReference type="Proteomes" id="UP000244081">
    <property type="component" value="Unassembled WGS sequence"/>
</dbReference>
<dbReference type="EMBL" id="QAYG01000012">
    <property type="protein sequence ID" value="PTW55778.1"/>
    <property type="molecule type" value="Genomic_DNA"/>
</dbReference>
<dbReference type="RefSeq" id="WP_107991805.1">
    <property type="nucleotide sequence ID" value="NZ_QAYG01000012.1"/>
</dbReference>
<dbReference type="InterPro" id="IPR000816">
    <property type="entry name" value="Peptidase_C15"/>
</dbReference>
<dbReference type="InterPro" id="IPR016125">
    <property type="entry name" value="Peptidase_C15-like"/>
</dbReference>
<dbReference type="Gene3D" id="3.40.630.20">
    <property type="entry name" value="Peptidase C15, pyroglutamyl peptidase I-like"/>
    <property type="match status" value="1"/>
</dbReference>
<evidence type="ECO:0000256" key="3">
    <source>
        <dbReference type="ARBA" id="ARBA00022490"/>
    </source>
</evidence>
<dbReference type="GO" id="GO:0016920">
    <property type="term" value="F:pyroglutamyl-peptidase activity"/>
    <property type="evidence" value="ECO:0007669"/>
    <property type="project" value="InterPro"/>
</dbReference>
<reference evidence="9 10" key="1">
    <citation type="submission" date="2018-04" db="EMBL/GenBank/DDBJ databases">
        <title>Genomic Encyclopedia of Archaeal and Bacterial Type Strains, Phase II (KMG-II): from individual species to whole genera.</title>
        <authorList>
            <person name="Goeker M."/>
        </authorList>
    </citation>
    <scope>NUCLEOTIDE SEQUENCE [LARGE SCALE GENOMIC DNA]</scope>
    <source>
        <strain evidence="9 10">DSM 23382</strain>
    </source>
</reference>
<dbReference type="PIRSF" id="PIRSF015592">
    <property type="entry name" value="Prld-crbxl_pptds"/>
    <property type="match status" value="1"/>
</dbReference>
<evidence type="ECO:0000313" key="9">
    <source>
        <dbReference type="EMBL" id="PTW55778.1"/>
    </source>
</evidence>
<evidence type="ECO:0000256" key="2">
    <source>
        <dbReference type="ARBA" id="ARBA00019191"/>
    </source>
</evidence>
<evidence type="ECO:0000256" key="7">
    <source>
        <dbReference type="ARBA" id="ARBA00030836"/>
    </source>
</evidence>
<evidence type="ECO:0000256" key="1">
    <source>
        <dbReference type="ARBA" id="ARBA00006641"/>
    </source>
</evidence>
<dbReference type="PANTHER" id="PTHR23402">
    <property type="entry name" value="PROTEASE FAMILY C15 PYROGLUTAMYL-PEPTIDASE I-RELATED"/>
    <property type="match status" value="1"/>
</dbReference>
<dbReference type="InterPro" id="IPR036440">
    <property type="entry name" value="Peptidase_C15-like_sf"/>
</dbReference>
<gene>
    <name evidence="9" type="ORF">C8N35_112103</name>
</gene>
<dbReference type="PANTHER" id="PTHR23402:SF1">
    <property type="entry name" value="PYROGLUTAMYL-PEPTIDASE I"/>
    <property type="match status" value="1"/>
</dbReference>
<evidence type="ECO:0000256" key="4">
    <source>
        <dbReference type="ARBA" id="ARBA00022670"/>
    </source>
</evidence>
<keyword evidence="10" id="KW-1185">Reference proteome</keyword>
<name>A0A2T5UW93_9HYPH</name>
<keyword evidence="3" id="KW-0963">Cytoplasm</keyword>
<comment type="similarity">
    <text evidence="1">Belongs to the peptidase C15 family.</text>
</comment>
<keyword evidence="6" id="KW-0788">Thiol protease</keyword>
<evidence type="ECO:0000313" key="10">
    <source>
        <dbReference type="Proteomes" id="UP000244081"/>
    </source>
</evidence>
<dbReference type="GO" id="GO:0005829">
    <property type="term" value="C:cytosol"/>
    <property type="evidence" value="ECO:0007669"/>
    <property type="project" value="InterPro"/>
</dbReference>
<keyword evidence="4" id="KW-0645">Protease</keyword>
<sequence>MVGTILVTGFGTFPGVATNPSEALIERLRANPPELASPFHAVFCVLPVIWTMLEEDLPRLYATHAPDAIIHFGVAGRRRMISIETRARNIASTQRADAAGFCYPHKLLDPDGPRCRPATVPAGTLIEAVHKAGLPVRTSRDAGDYVCNATLWSSLAAGFASTFVHVPQVGERTSIGIDDLERVGRTIVEEVAGRLAR</sequence>
<dbReference type="OrthoDB" id="9779738at2"/>
<proteinExistence type="inferred from homology"/>
<dbReference type="PRINTS" id="PR00706">
    <property type="entry name" value="PYROGLUPTASE"/>
</dbReference>
<dbReference type="GO" id="GO:0006508">
    <property type="term" value="P:proteolysis"/>
    <property type="evidence" value="ECO:0007669"/>
    <property type="project" value="UniProtKB-KW"/>
</dbReference>
<evidence type="ECO:0000256" key="6">
    <source>
        <dbReference type="ARBA" id="ARBA00022807"/>
    </source>
</evidence>
<organism evidence="9 10">
    <name type="scientific">Breoghania corrubedonensis</name>
    <dbReference type="NCBI Taxonomy" id="665038"/>
    <lineage>
        <taxon>Bacteria</taxon>
        <taxon>Pseudomonadati</taxon>
        <taxon>Pseudomonadota</taxon>
        <taxon>Alphaproteobacteria</taxon>
        <taxon>Hyphomicrobiales</taxon>
        <taxon>Stappiaceae</taxon>
        <taxon>Breoghania</taxon>
    </lineage>
</organism>
<dbReference type="Pfam" id="PF01470">
    <property type="entry name" value="Peptidase_C15"/>
    <property type="match status" value="1"/>
</dbReference>
<dbReference type="SUPFAM" id="SSF53182">
    <property type="entry name" value="Pyrrolidone carboxyl peptidase (pyroglutamate aminopeptidase)"/>
    <property type="match status" value="1"/>
</dbReference>
<evidence type="ECO:0000256" key="5">
    <source>
        <dbReference type="ARBA" id="ARBA00022801"/>
    </source>
</evidence>
<accession>A0A2T5UW93</accession>
<dbReference type="AlphaFoldDB" id="A0A2T5UW93"/>
<evidence type="ECO:0000256" key="8">
    <source>
        <dbReference type="ARBA" id="ARBA00031559"/>
    </source>
</evidence>
<protein>
    <recommendedName>
        <fullName evidence="2">Pyrrolidone-carboxylate peptidase</fullName>
    </recommendedName>
    <alternativeName>
        <fullName evidence="7">5-oxoprolyl-peptidase</fullName>
    </alternativeName>
    <alternativeName>
        <fullName evidence="8">Pyroglutamyl-peptidase I</fullName>
    </alternativeName>
</protein>
<keyword evidence="5" id="KW-0378">Hydrolase</keyword>